<reference evidence="7" key="1">
    <citation type="submission" date="2021-06" db="EMBL/GenBank/DDBJ databases">
        <title>Comparative genomics, transcriptomics and evolutionary studies reveal genomic signatures of adaptation to plant cell wall in hemibiotrophic fungi.</title>
        <authorList>
            <consortium name="DOE Joint Genome Institute"/>
            <person name="Baroncelli R."/>
            <person name="Diaz J.F."/>
            <person name="Benocci T."/>
            <person name="Peng M."/>
            <person name="Battaglia E."/>
            <person name="Haridas S."/>
            <person name="Andreopoulos W."/>
            <person name="Labutti K."/>
            <person name="Pangilinan J."/>
            <person name="Floch G.L."/>
            <person name="Makela M.R."/>
            <person name="Henrissat B."/>
            <person name="Grigoriev I.V."/>
            <person name="Crouch J.A."/>
            <person name="De Vries R.P."/>
            <person name="Sukno S.A."/>
            <person name="Thon M.R."/>
        </authorList>
    </citation>
    <scope>NUCLEOTIDE SEQUENCE</scope>
    <source>
        <strain evidence="7">MAFF235873</strain>
    </source>
</reference>
<dbReference type="SUPFAM" id="SSF103473">
    <property type="entry name" value="MFS general substrate transporter"/>
    <property type="match status" value="1"/>
</dbReference>
<evidence type="ECO:0000256" key="3">
    <source>
        <dbReference type="ARBA" id="ARBA00022989"/>
    </source>
</evidence>
<keyword evidence="8" id="KW-1185">Reference proteome</keyword>
<keyword evidence="3 5" id="KW-1133">Transmembrane helix</keyword>
<keyword evidence="2 5" id="KW-0812">Transmembrane</keyword>
<dbReference type="EMBL" id="MU842861">
    <property type="protein sequence ID" value="KAK2029657.1"/>
    <property type="molecule type" value="Genomic_DNA"/>
</dbReference>
<feature type="transmembrane region" description="Helical" evidence="5">
    <location>
        <begin position="22"/>
        <end position="42"/>
    </location>
</feature>
<evidence type="ECO:0000256" key="4">
    <source>
        <dbReference type="ARBA" id="ARBA00023136"/>
    </source>
</evidence>
<dbReference type="PANTHER" id="PTHR23502:SF34">
    <property type="entry name" value="PROTEIN HOL1"/>
    <property type="match status" value="1"/>
</dbReference>
<comment type="subcellular location">
    <subcellularLocation>
        <location evidence="1">Membrane</location>
        <topology evidence="1">Multi-pass membrane protein</topology>
    </subcellularLocation>
</comment>
<feature type="transmembrane region" description="Helical" evidence="5">
    <location>
        <begin position="337"/>
        <end position="359"/>
    </location>
</feature>
<evidence type="ECO:0000256" key="1">
    <source>
        <dbReference type="ARBA" id="ARBA00004141"/>
    </source>
</evidence>
<dbReference type="InterPro" id="IPR011701">
    <property type="entry name" value="MFS"/>
</dbReference>
<dbReference type="Pfam" id="PF07690">
    <property type="entry name" value="MFS_1"/>
    <property type="match status" value="1"/>
</dbReference>
<sequence length="513" mass="55354">MGSAPGDAVPASAAADPKSWPVWWRICMLASLCWFVMMGQVMSASVPPMLGLIIQELHVTPAEASRLASFAVLALGFGNIWAVPMVAHIGGRYTMISGLTVFTVCFFWQAAAQTYDSLLAARLVGGLGGGVVESMGPMIVVMLFPQEYIGRAMSVYTWSLGAGAVFGPLFAGYMIEGLGSWRYPQYLFGAMSALNMVSCLVMFPEPVANIRMIGEPPLAPASKIGPQSHELELIGSKDATTSQEQELGPSIVPAEEYPPTSWTDIWSRRSFFIRFVHHRPPGGWLATLVTPYRLLATPAVLITVLIFGVSISTTIAVSILVSLTFSLPPLMWSSGLVGLFNISVLVGLSAGIPIGGIMADKLIARFSRRNGYHKPEASLPLLVPLAISTPISTALVGYGLANQWHWAAIGVFWALINVNLTGGCTILISYATDIYPEKAIDIGVVVNVLKNTIAAGISFGLVDWWLKAGWYMFLALAFIQVAIFLAVAPMWFYGAKITSITRSWAWLQRGDLN</sequence>
<evidence type="ECO:0000256" key="5">
    <source>
        <dbReference type="SAM" id="Phobius"/>
    </source>
</evidence>
<evidence type="ECO:0000313" key="7">
    <source>
        <dbReference type="EMBL" id="KAK2029657.1"/>
    </source>
</evidence>
<dbReference type="InterPro" id="IPR036259">
    <property type="entry name" value="MFS_trans_sf"/>
</dbReference>
<evidence type="ECO:0000256" key="2">
    <source>
        <dbReference type="ARBA" id="ARBA00022692"/>
    </source>
</evidence>
<keyword evidence="4 5" id="KW-0472">Membrane</keyword>
<feature type="transmembrane region" description="Helical" evidence="5">
    <location>
        <begin position="468"/>
        <end position="493"/>
    </location>
</feature>
<feature type="transmembrane region" description="Helical" evidence="5">
    <location>
        <begin position="155"/>
        <end position="174"/>
    </location>
</feature>
<feature type="transmembrane region" description="Helical" evidence="5">
    <location>
        <begin position="186"/>
        <end position="203"/>
    </location>
</feature>
<dbReference type="GO" id="GO:0022857">
    <property type="term" value="F:transmembrane transporter activity"/>
    <property type="evidence" value="ECO:0007669"/>
    <property type="project" value="InterPro"/>
</dbReference>
<organism evidence="7 8">
    <name type="scientific">Colletotrichum zoysiae</name>
    <dbReference type="NCBI Taxonomy" id="1216348"/>
    <lineage>
        <taxon>Eukaryota</taxon>
        <taxon>Fungi</taxon>
        <taxon>Dikarya</taxon>
        <taxon>Ascomycota</taxon>
        <taxon>Pezizomycotina</taxon>
        <taxon>Sordariomycetes</taxon>
        <taxon>Hypocreomycetidae</taxon>
        <taxon>Glomerellales</taxon>
        <taxon>Glomerellaceae</taxon>
        <taxon>Colletotrichum</taxon>
        <taxon>Colletotrichum graminicola species complex</taxon>
    </lineage>
</organism>
<dbReference type="PANTHER" id="PTHR23502">
    <property type="entry name" value="MAJOR FACILITATOR SUPERFAMILY"/>
    <property type="match status" value="1"/>
</dbReference>
<evidence type="ECO:0000313" key="8">
    <source>
        <dbReference type="Proteomes" id="UP001232148"/>
    </source>
</evidence>
<dbReference type="PROSITE" id="PS50850">
    <property type="entry name" value="MFS"/>
    <property type="match status" value="1"/>
</dbReference>
<feature type="transmembrane region" description="Helical" evidence="5">
    <location>
        <begin position="123"/>
        <end position="143"/>
    </location>
</feature>
<gene>
    <name evidence="7" type="ORF">LX32DRAFT_672769</name>
</gene>
<evidence type="ECO:0000259" key="6">
    <source>
        <dbReference type="PROSITE" id="PS50850"/>
    </source>
</evidence>
<feature type="transmembrane region" description="Helical" evidence="5">
    <location>
        <begin position="299"/>
        <end position="325"/>
    </location>
</feature>
<feature type="transmembrane region" description="Helical" evidence="5">
    <location>
        <begin position="93"/>
        <end position="111"/>
    </location>
</feature>
<feature type="transmembrane region" description="Helical" evidence="5">
    <location>
        <begin position="67"/>
        <end position="86"/>
    </location>
</feature>
<dbReference type="InterPro" id="IPR020846">
    <property type="entry name" value="MFS_dom"/>
</dbReference>
<feature type="domain" description="Major facilitator superfamily (MFS) profile" evidence="6">
    <location>
        <begin position="26"/>
        <end position="498"/>
    </location>
</feature>
<feature type="transmembrane region" description="Helical" evidence="5">
    <location>
        <begin position="406"/>
        <end position="430"/>
    </location>
</feature>
<feature type="transmembrane region" description="Helical" evidence="5">
    <location>
        <begin position="379"/>
        <end position="400"/>
    </location>
</feature>
<accession>A0AAD9HJV9</accession>
<feature type="transmembrane region" description="Helical" evidence="5">
    <location>
        <begin position="442"/>
        <end position="462"/>
    </location>
</feature>
<dbReference type="AlphaFoldDB" id="A0AAD9HJV9"/>
<comment type="caution">
    <text evidence="7">The sequence shown here is derived from an EMBL/GenBank/DDBJ whole genome shotgun (WGS) entry which is preliminary data.</text>
</comment>
<name>A0AAD9HJV9_9PEZI</name>
<dbReference type="Gene3D" id="1.20.1250.20">
    <property type="entry name" value="MFS general substrate transporter like domains"/>
    <property type="match status" value="1"/>
</dbReference>
<protein>
    <submittedName>
        <fullName evidence="7">Major facilitator superfamily transporter</fullName>
    </submittedName>
</protein>
<dbReference type="Proteomes" id="UP001232148">
    <property type="component" value="Unassembled WGS sequence"/>
</dbReference>
<dbReference type="GO" id="GO:0005886">
    <property type="term" value="C:plasma membrane"/>
    <property type="evidence" value="ECO:0007669"/>
    <property type="project" value="TreeGrafter"/>
</dbReference>
<proteinExistence type="predicted"/>